<evidence type="ECO:0000313" key="2">
    <source>
        <dbReference type="EMBL" id="UOR11780.1"/>
    </source>
</evidence>
<accession>A0ABY4HEE1</accession>
<proteinExistence type="predicted"/>
<reference evidence="2" key="1">
    <citation type="submission" date="2022-04" db="EMBL/GenBank/DDBJ databases">
        <title>Halobacillus sp. isolated from saltern.</title>
        <authorList>
            <person name="Won M."/>
            <person name="Lee C.-M."/>
            <person name="Woen H.-Y."/>
            <person name="Kwon S.-W."/>
        </authorList>
    </citation>
    <scope>NUCLEOTIDE SEQUENCE</scope>
    <source>
        <strain evidence="2">SSHM10-5</strain>
    </source>
</reference>
<keyword evidence="3" id="KW-1185">Reference proteome</keyword>
<organism evidence="2 3">
    <name type="scientific">Halobacillus amylolyticus</name>
    <dbReference type="NCBI Taxonomy" id="2932259"/>
    <lineage>
        <taxon>Bacteria</taxon>
        <taxon>Bacillati</taxon>
        <taxon>Bacillota</taxon>
        <taxon>Bacilli</taxon>
        <taxon>Bacillales</taxon>
        <taxon>Bacillaceae</taxon>
        <taxon>Halobacillus</taxon>
    </lineage>
</organism>
<evidence type="ECO:0000313" key="3">
    <source>
        <dbReference type="Proteomes" id="UP000830326"/>
    </source>
</evidence>
<gene>
    <name evidence="2" type="ORF">MUO15_19825</name>
</gene>
<dbReference type="Pfam" id="PF14151">
    <property type="entry name" value="YfhD"/>
    <property type="match status" value="1"/>
</dbReference>
<sequence length="63" mass="7403">MGRDEHNSGKGKKKHKLPQTPDQQKHPGRDIEFSEEIADHEDFEALERSREADQRVHNKNQNK</sequence>
<feature type="compositionally biased region" description="Basic and acidic residues" evidence="1">
    <location>
        <begin position="23"/>
        <end position="32"/>
    </location>
</feature>
<dbReference type="EMBL" id="CP095075">
    <property type="protein sequence ID" value="UOR11780.1"/>
    <property type="molecule type" value="Genomic_DNA"/>
</dbReference>
<evidence type="ECO:0000256" key="1">
    <source>
        <dbReference type="SAM" id="MobiDB-lite"/>
    </source>
</evidence>
<feature type="region of interest" description="Disordered" evidence="1">
    <location>
        <begin position="1"/>
        <end position="63"/>
    </location>
</feature>
<name>A0ABY4HEE1_9BACI</name>
<feature type="compositionally biased region" description="Basic and acidic residues" evidence="1">
    <location>
        <begin position="43"/>
        <end position="56"/>
    </location>
</feature>
<dbReference type="Proteomes" id="UP000830326">
    <property type="component" value="Chromosome"/>
</dbReference>
<feature type="compositionally biased region" description="Acidic residues" evidence="1">
    <location>
        <begin position="33"/>
        <end position="42"/>
    </location>
</feature>
<dbReference type="RefSeq" id="WP_245032079.1">
    <property type="nucleotide sequence ID" value="NZ_CP095075.1"/>
</dbReference>
<protein>
    <submittedName>
        <fullName evidence="2">YfhD family protein</fullName>
    </submittedName>
</protein>
<dbReference type="InterPro" id="IPR025435">
    <property type="entry name" value="YfhD-like"/>
</dbReference>